<dbReference type="AlphaFoldDB" id="A0A0F9S8C1"/>
<protein>
    <recommendedName>
        <fullName evidence="9">Type II secretion system protein GspC N-terminal domain-containing protein</fullName>
    </recommendedName>
</protein>
<accession>A0A0F9S8C1</accession>
<keyword evidence="5" id="KW-0812">Transmembrane</keyword>
<dbReference type="EMBL" id="LAZR01000759">
    <property type="protein sequence ID" value="KKN58517.1"/>
    <property type="molecule type" value="Genomic_DNA"/>
</dbReference>
<keyword evidence="2" id="KW-0813">Transport</keyword>
<evidence type="ECO:0000256" key="8">
    <source>
        <dbReference type="ARBA" id="ARBA00023136"/>
    </source>
</evidence>
<evidence type="ECO:0000256" key="5">
    <source>
        <dbReference type="ARBA" id="ARBA00022692"/>
    </source>
</evidence>
<keyword evidence="3" id="KW-1003">Cell membrane</keyword>
<dbReference type="Gene3D" id="2.30.30.830">
    <property type="match status" value="1"/>
</dbReference>
<dbReference type="GO" id="GO:0005886">
    <property type="term" value="C:plasma membrane"/>
    <property type="evidence" value="ECO:0007669"/>
    <property type="project" value="UniProtKB-SubCell"/>
</dbReference>
<evidence type="ECO:0000313" key="10">
    <source>
        <dbReference type="EMBL" id="KKN58517.1"/>
    </source>
</evidence>
<evidence type="ECO:0000256" key="1">
    <source>
        <dbReference type="ARBA" id="ARBA00004533"/>
    </source>
</evidence>
<dbReference type="GO" id="GO:0015031">
    <property type="term" value="P:protein transport"/>
    <property type="evidence" value="ECO:0007669"/>
    <property type="project" value="UniProtKB-KW"/>
</dbReference>
<dbReference type="Pfam" id="PF11356">
    <property type="entry name" value="T2SSC"/>
    <property type="match status" value="1"/>
</dbReference>
<proteinExistence type="predicted"/>
<reference evidence="10" key="1">
    <citation type="journal article" date="2015" name="Nature">
        <title>Complex archaea that bridge the gap between prokaryotes and eukaryotes.</title>
        <authorList>
            <person name="Spang A."/>
            <person name="Saw J.H."/>
            <person name="Jorgensen S.L."/>
            <person name="Zaremba-Niedzwiedzka K."/>
            <person name="Martijn J."/>
            <person name="Lind A.E."/>
            <person name="van Eijk R."/>
            <person name="Schleper C."/>
            <person name="Guy L."/>
            <person name="Ettema T.J."/>
        </authorList>
    </citation>
    <scope>NUCLEOTIDE SEQUENCE</scope>
</reference>
<keyword evidence="6" id="KW-0653">Protein transport</keyword>
<dbReference type="InterPro" id="IPR024961">
    <property type="entry name" value="T2SS_GspC_N"/>
</dbReference>
<sequence>MSTDEKGTPTPQKVINLATEQVALPKLTLLGTFGSLTQPGALIRDGKGRIQRVKLNDKISDGVVAAIGDNSVVLLRRGRTVTLKLPNG</sequence>
<evidence type="ECO:0000256" key="3">
    <source>
        <dbReference type="ARBA" id="ARBA00022475"/>
    </source>
</evidence>
<evidence type="ECO:0000259" key="9">
    <source>
        <dbReference type="Pfam" id="PF11356"/>
    </source>
</evidence>
<organism evidence="10">
    <name type="scientific">marine sediment metagenome</name>
    <dbReference type="NCBI Taxonomy" id="412755"/>
    <lineage>
        <taxon>unclassified sequences</taxon>
        <taxon>metagenomes</taxon>
        <taxon>ecological metagenomes</taxon>
    </lineage>
</organism>
<keyword evidence="4" id="KW-0997">Cell inner membrane</keyword>
<gene>
    <name evidence="10" type="ORF">LCGC14_0551440</name>
</gene>
<evidence type="ECO:0000256" key="4">
    <source>
        <dbReference type="ARBA" id="ARBA00022519"/>
    </source>
</evidence>
<comment type="subcellular location">
    <subcellularLocation>
        <location evidence="1">Cell inner membrane</location>
    </subcellularLocation>
</comment>
<evidence type="ECO:0000256" key="2">
    <source>
        <dbReference type="ARBA" id="ARBA00022448"/>
    </source>
</evidence>
<evidence type="ECO:0000256" key="7">
    <source>
        <dbReference type="ARBA" id="ARBA00022989"/>
    </source>
</evidence>
<evidence type="ECO:0000256" key="6">
    <source>
        <dbReference type="ARBA" id="ARBA00022927"/>
    </source>
</evidence>
<feature type="domain" description="Type II secretion system protein GspC N-terminal" evidence="9">
    <location>
        <begin position="24"/>
        <end position="85"/>
    </location>
</feature>
<keyword evidence="7" id="KW-1133">Transmembrane helix</keyword>
<comment type="caution">
    <text evidence="10">The sequence shown here is derived from an EMBL/GenBank/DDBJ whole genome shotgun (WGS) entry which is preliminary data.</text>
</comment>
<keyword evidence="8" id="KW-0472">Membrane</keyword>
<name>A0A0F9S8C1_9ZZZZ</name>